<evidence type="ECO:0000313" key="1">
    <source>
        <dbReference type="EMBL" id="TDC56634.1"/>
    </source>
</evidence>
<dbReference type="AlphaFoldDB" id="A0A4R4S3P3"/>
<dbReference type="InterPro" id="IPR007497">
    <property type="entry name" value="SIMPL/DUF541"/>
</dbReference>
<dbReference type="RefSeq" id="WP_131977955.1">
    <property type="nucleotide sequence ID" value="NZ_SMKL01000002.1"/>
</dbReference>
<protein>
    <submittedName>
        <fullName evidence="1">SIMPL domain-containing protein</fullName>
    </submittedName>
</protein>
<reference evidence="1 2" key="1">
    <citation type="submission" date="2019-02" db="EMBL/GenBank/DDBJ databases">
        <title>Draft genome sequences of novel Actinobacteria.</title>
        <authorList>
            <person name="Sahin N."/>
            <person name="Ay H."/>
            <person name="Saygin H."/>
        </authorList>
    </citation>
    <scope>NUCLEOTIDE SEQUENCE [LARGE SCALE GENOMIC DNA]</scope>
    <source>
        <strain evidence="1 2">KC603</strain>
    </source>
</reference>
<dbReference type="Proteomes" id="UP000295621">
    <property type="component" value="Unassembled WGS sequence"/>
</dbReference>
<gene>
    <name evidence="1" type="ORF">E1212_01285</name>
</gene>
<dbReference type="Pfam" id="PF04402">
    <property type="entry name" value="SIMPL"/>
    <property type="match status" value="1"/>
</dbReference>
<proteinExistence type="predicted"/>
<dbReference type="EMBL" id="SMKL01000002">
    <property type="protein sequence ID" value="TDC56634.1"/>
    <property type="molecule type" value="Genomic_DNA"/>
</dbReference>
<organism evidence="1 2">
    <name type="scientific">Jiangella ureilytica</name>
    <dbReference type="NCBI Taxonomy" id="2530374"/>
    <lineage>
        <taxon>Bacteria</taxon>
        <taxon>Bacillati</taxon>
        <taxon>Actinomycetota</taxon>
        <taxon>Actinomycetes</taxon>
        <taxon>Jiangellales</taxon>
        <taxon>Jiangellaceae</taxon>
        <taxon>Jiangella</taxon>
    </lineage>
</organism>
<dbReference type="OrthoDB" id="3724496at2"/>
<comment type="caution">
    <text evidence="1">The sequence shown here is derived from an EMBL/GenBank/DDBJ whole genome shotgun (WGS) entry which is preliminary data.</text>
</comment>
<name>A0A4R4S3P3_9ACTN</name>
<accession>A0A4R4S3P3</accession>
<keyword evidence="2" id="KW-1185">Reference proteome</keyword>
<dbReference type="Gene3D" id="3.30.110.170">
    <property type="entry name" value="Protein of unknown function (DUF541), domain 1"/>
    <property type="match status" value="1"/>
</dbReference>
<sequence>MVTITVAGTAHRFLPAERGTVHLRATAEARRSADVVPVVADLHARLSAEAGRHVSAGAATRWSADQLYVSTVQRYLRDSDVSETFQVAAAGVAVRFSDFTALSDWVTEVGAIDGVVVDGVEWELTRDRRTEVEREVRAEAVRDAQERADAYAAELGYATATATALFEPGLRPHTQPGFEGSRAYKIVPMGADAGGGAVVSMRPEQIEITATVTVDYAASGSARRRAS</sequence>
<evidence type="ECO:0000313" key="2">
    <source>
        <dbReference type="Proteomes" id="UP000295621"/>
    </source>
</evidence>